<dbReference type="GO" id="GO:0016410">
    <property type="term" value="F:N-acyltransferase activity"/>
    <property type="evidence" value="ECO:0007669"/>
    <property type="project" value="TreeGrafter"/>
</dbReference>
<comment type="caution">
    <text evidence="4">The sequence shown here is derived from an EMBL/GenBank/DDBJ whole genome shotgun (WGS) entry which is preliminary data.</text>
</comment>
<evidence type="ECO:0000259" key="3">
    <source>
        <dbReference type="SMART" id="SM01006"/>
    </source>
</evidence>
<dbReference type="EMBL" id="LAFY01000421">
    <property type="protein sequence ID" value="KJX98177.1"/>
    <property type="molecule type" value="Genomic_DNA"/>
</dbReference>
<dbReference type="GO" id="GO:0019290">
    <property type="term" value="P:siderophore biosynthetic process"/>
    <property type="evidence" value="ECO:0007669"/>
    <property type="project" value="InterPro"/>
</dbReference>
<evidence type="ECO:0000256" key="1">
    <source>
        <dbReference type="ARBA" id="ARBA00009893"/>
    </source>
</evidence>
<comment type="similarity">
    <text evidence="1">Belongs to the lysine N-acyltransferase MbtK family.</text>
</comment>
<dbReference type="PANTHER" id="PTHR31438">
    <property type="entry name" value="LYSINE N-ACYLTRANSFERASE C17G9.06C-RELATED"/>
    <property type="match status" value="1"/>
</dbReference>
<dbReference type="Pfam" id="PF13523">
    <property type="entry name" value="Acetyltransf_8"/>
    <property type="match status" value="1"/>
</dbReference>
<feature type="compositionally biased region" description="Acidic residues" evidence="2">
    <location>
        <begin position="52"/>
        <end position="64"/>
    </location>
</feature>
<dbReference type="InterPro" id="IPR019432">
    <property type="entry name" value="Acyltransferase_MbtK/IucB-like"/>
</dbReference>
<feature type="region of interest" description="Disordered" evidence="2">
    <location>
        <begin position="224"/>
        <end position="303"/>
    </location>
</feature>
<evidence type="ECO:0000313" key="5">
    <source>
        <dbReference type="Proteomes" id="UP000033647"/>
    </source>
</evidence>
<evidence type="ECO:0000313" key="4">
    <source>
        <dbReference type="EMBL" id="KJX98177.1"/>
    </source>
</evidence>
<dbReference type="SMART" id="SM01006">
    <property type="entry name" value="AlcB"/>
    <property type="match status" value="1"/>
</dbReference>
<feature type="compositionally biased region" description="Low complexity" evidence="2">
    <location>
        <begin position="226"/>
        <end position="241"/>
    </location>
</feature>
<feature type="domain" description="Acyltransferase MbtK/IucB-like conserved" evidence="3">
    <location>
        <begin position="376"/>
        <end position="422"/>
    </location>
</feature>
<dbReference type="AlphaFoldDB" id="A0A0F4GM79"/>
<accession>A0A0F4GM79</accession>
<dbReference type="STRING" id="1047168.A0A0F4GM79"/>
<evidence type="ECO:0000256" key="2">
    <source>
        <dbReference type="SAM" id="MobiDB-lite"/>
    </source>
</evidence>
<reference evidence="4 5" key="1">
    <citation type="submission" date="2015-03" db="EMBL/GenBank/DDBJ databases">
        <title>RNA-seq based gene annotation and comparative genomics of four Zymoseptoria species reveal species-specific pathogenicity related genes and transposable element activity.</title>
        <authorList>
            <person name="Grandaubert J."/>
            <person name="Bhattacharyya A."/>
            <person name="Stukenbrock E.H."/>
        </authorList>
    </citation>
    <scope>NUCLEOTIDE SEQUENCE [LARGE SCALE GENOMIC DNA]</scope>
    <source>
        <strain evidence="4 5">Zb18110</strain>
    </source>
</reference>
<feature type="region of interest" description="Disordered" evidence="2">
    <location>
        <begin position="52"/>
        <end position="74"/>
    </location>
</feature>
<sequence length="545" mass="61304">MAPSPPTIVHLPNGQSLSVSPVFGGLSFKANDLHIPHNVFPPGWTIIINSEDDEEEDDDDNDDPSSERKNHIHRYKTPTLCNDHLFISSISNPSSADFRAPTSPTRQIAMMLWATLYWYFHQSAPSPHLTTSASSSTPLEGRPKGEWRININREGIFKGRQLIPKLERMGLIASEDSSVGLDPDDGVTNAHQGWTKMFVSRRAFWQMDPRIYLFTLTPMHPNSPFPALSPAGSRPSSPSRGGPRDEDRHSHSQTRNLTSNSRSATPPPGPFHSTSHLPTYYPPPPLQYTFTNNTRHPLRPKPFRQGETIYTRYIPSLDQYLSFRVASLSKRPVPYAGPYPHAQSSAGASSTSDASLQSGREILRSTSQEGKAQSTGPATMSDVEYLHQWHNDERVAHSWGETGPVSHQEEFLRGGLQSRHSIPLIGLWDGKPFGYFEMYWVKEDRLGGYLGGDVGDFDRGLHVLVGETEFRGAHRVKVWIDALVHACWLADSRTEVVLLEPRVDNVKLKTYLEDRGFYKEREIAFPHKQSNLMKIRRDGWEGPSI</sequence>
<gene>
    <name evidence="4" type="ORF">TI39_contig429g00037</name>
</gene>
<dbReference type="PANTHER" id="PTHR31438:SF1">
    <property type="entry name" value="LYSINE N-ACYLTRANSFERASE C17G9.06C-RELATED"/>
    <property type="match status" value="1"/>
</dbReference>
<keyword evidence="5" id="KW-1185">Reference proteome</keyword>
<dbReference type="Proteomes" id="UP000033647">
    <property type="component" value="Unassembled WGS sequence"/>
</dbReference>
<organism evidence="4 5">
    <name type="scientific">Zymoseptoria brevis</name>
    <dbReference type="NCBI Taxonomy" id="1047168"/>
    <lineage>
        <taxon>Eukaryota</taxon>
        <taxon>Fungi</taxon>
        <taxon>Dikarya</taxon>
        <taxon>Ascomycota</taxon>
        <taxon>Pezizomycotina</taxon>
        <taxon>Dothideomycetes</taxon>
        <taxon>Dothideomycetidae</taxon>
        <taxon>Mycosphaerellales</taxon>
        <taxon>Mycosphaerellaceae</taxon>
        <taxon>Zymoseptoria</taxon>
    </lineage>
</organism>
<dbReference type="SUPFAM" id="SSF55729">
    <property type="entry name" value="Acyl-CoA N-acyltransferases (Nat)"/>
    <property type="match status" value="1"/>
</dbReference>
<proteinExistence type="inferred from homology"/>
<feature type="compositionally biased region" description="Polar residues" evidence="2">
    <location>
        <begin position="253"/>
        <end position="264"/>
    </location>
</feature>
<name>A0A0F4GM79_9PEZI</name>
<dbReference type="Gene3D" id="3.40.630.30">
    <property type="match status" value="1"/>
</dbReference>
<protein>
    <submittedName>
        <fullName evidence="4">Siderophore biosynthesis protein</fullName>
    </submittedName>
</protein>
<dbReference type="OrthoDB" id="448427at2759"/>
<dbReference type="InterPro" id="IPR016181">
    <property type="entry name" value="Acyl_CoA_acyltransferase"/>
</dbReference>